<dbReference type="InterPro" id="IPR036188">
    <property type="entry name" value="FAD/NAD-bd_sf"/>
</dbReference>
<dbReference type="PANTHER" id="PTHR42877:SF8">
    <property type="entry name" value="MONOOXYGENASE"/>
    <property type="match status" value="1"/>
</dbReference>
<dbReference type="Proteomes" id="UP001280581">
    <property type="component" value="Unassembled WGS sequence"/>
</dbReference>
<reference evidence="2 3" key="1">
    <citation type="submission" date="2021-02" db="EMBL/GenBank/DDBJ databases">
        <title>Genome assembly of Pseudopithomyces chartarum.</title>
        <authorList>
            <person name="Jauregui R."/>
            <person name="Singh J."/>
            <person name="Voisey C."/>
        </authorList>
    </citation>
    <scope>NUCLEOTIDE SEQUENCE [LARGE SCALE GENOMIC DNA]</scope>
    <source>
        <strain evidence="2 3">AGR01</strain>
    </source>
</reference>
<proteinExistence type="inferred from homology"/>
<dbReference type="Gene3D" id="3.40.50.720">
    <property type="entry name" value="NAD(P)-binding Rossmann-like Domain"/>
    <property type="match status" value="1"/>
</dbReference>
<dbReference type="EMBL" id="WVTA01000002">
    <property type="protein sequence ID" value="KAK3215798.1"/>
    <property type="molecule type" value="Genomic_DNA"/>
</dbReference>
<evidence type="ECO:0000313" key="2">
    <source>
        <dbReference type="EMBL" id="KAK3215798.1"/>
    </source>
</evidence>
<evidence type="ECO:0000256" key="1">
    <source>
        <dbReference type="ARBA" id="ARBA00010139"/>
    </source>
</evidence>
<comment type="caution">
    <text evidence="2">The sequence shown here is derived from an EMBL/GenBank/DDBJ whole genome shotgun (WGS) entry which is preliminary data.</text>
</comment>
<dbReference type="PANTHER" id="PTHR42877">
    <property type="entry name" value="L-ORNITHINE N(5)-MONOOXYGENASE-RELATED"/>
    <property type="match status" value="1"/>
</dbReference>
<organism evidence="2 3">
    <name type="scientific">Pseudopithomyces chartarum</name>
    <dbReference type="NCBI Taxonomy" id="1892770"/>
    <lineage>
        <taxon>Eukaryota</taxon>
        <taxon>Fungi</taxon>
        <taxon>Dikarya</taxon>
        <taxon>Ascomycota</taxon>
        <taxon>Pezizomycotina</taxon>
        <taxon>Dothideomycetes</taxon>
        <taxon>Pleosporomycetidae</taxon>
        <taxon>Pleosporales</taxon>
        <taxon>Massarineae</taxon>
        <taxon>Didymosphaeriaceae</taxon>
        <taxon>Pseudopithomyces</taxon>
    </lineage>
</organism>
<dbReference type="SUPFAM" id="SSF51735">
    <property type="entry name" value="NAD(P)-binding Rossmann-fold domains"/>
    <property type="match status" value="1"/>
</dbReference>
<dbReference type="AlphaFoldDB" id="A0AAN6RKF7"/>
<comment type="similarity">
    <text evidence="1">Belongs to the FAD-binding monooxygenase family.</text>
</comment>
<protein>
    <recommendedName>
        <fullName evidence="4">FAD/NAD(P)-binding domain-containing protein</fullName>
    </recommendedName>
</protein>
<dbReference type="InterPro" id="IPR036291">
    <property type="entry name" value="NAD(P)-bd_dom_sf"/>
</dbReference>
<gene>
    <name evidence="2" type="ORF">GRF29_8g1131769</name>
</gene>
<sequence>MARQGVRSFALLDRNPVTETSQHLKETYPDIRILEISMDVTDETAVNDSIEQTVKEFGRIDYALNNAGIGGALKTTDQIEKDDFERVMNVNTTGRCSRIAISTISSGAVPLEFVLFLHPSLLVPLCNFVPSTIYLLDSYTAMADFLVPSTASPETDAQQRLRGPIHAQRHVRVVCIGAGASGLLMAYKMQRHFSNYSLTVYEKNSELSGTWFENRYPGCACDVPAHNYTWSFEPKLDWSAVYASSKEIYAYFNDFATKYGLQKFVKTRHQVVGATWDKQKGGYNVQIQDLESGQIVNDHCDILINAGGILNNWAWPAIPGIEKYKGTLLHTANWDENIDLRGRHVGLIGNGYTPPHPSIPSNPKHLANPLPSSSGIQVLPTIQPHVQKLTTFIREPTWVSPVQGLEQHIFSPQERSDFATKPNVLTSYRKDIERGLNGQFGIFLRNTNTNTETEAYFRQQMHEKLQNPYLEERLVPNWSVGCRRLTPGVGYLEALGKPNVDVVYGEISEITERGCKCDDSVEYPLDVLICATGFNTSFKPRFPVVNAQGTNLQDVWAQEAQSYFGIAAADFPNYLIFLGPNCPIGNGPVLSAIECQADYMCKLIDRFQTHNISTFAPKADAVADFVEFKDSFMEKTVWHDACRSWYKGAGPDGPVTALWPGSTLHYIEAMMESDGGGSYG</sequence>
<dbReference type="Gene3D" id="3.50.50.60">
    <property type="entry name" value="FAD/NAD(P)-binding domain"/>
    <property type="match status" value="2"/>
</dbReference>
<dbReference type="InterPro" id="IPR002347">
    <property type="entry name" value="SDR_fam"/>
</dbReference>
<accession>A0AAN6RKF7</accession>
<dbReference type="Pfam" id="PF00106">
    <property type="entry name" value="adh_short"/>
    <property type="match status" value="1"/>
</dbReference>
<evidence type="ECO:0008006" key="4">
    <source>
        <dbReference type="Google" id="ProtNLM"/>
    </source>
</evidence>
<dbReference type="Pfam" id="PF13450">
    <property type="entry name" value="NAD_binding_8"/>
    <property type="match status" value="1"/>
</dbReference>
<dbReference type="SUPFAM" id="SSF51905">
    <property type="entry name" value="FAD/NAD(P)-binding domain"/>
    <property type="match status" value="3"/>
</dbReference>
<keyword evidence="3" id="KW-1185">Reference proteome</keyword>
<evidence type="ECO:0000313" key="3">
    <source>
        <dbReference type="Proteomes" id="UP001280581"/>
    </source>
</evidence>
<dbReference type="InterPro" id="IPR051209">
    <property type="entry name" value="FAD-bind_Monooxygenase_sf"/>
</dbReference>
<name>A0AAN6RKF7_9PLEO</name>